<accession>A0ACD4ZVE1</accession>
<proteinExistence type="predicted"/>
<reference evidence="1" key="1">
    <citation type="submission" date="2022-10" db="EMBL/GenBank/DDBJ databases">
        <title>The complete genomes of actinobacterial strains from the NBC collection.</title>
        <authorList>
            <person name="Joergensen T.S."/>
            <person name="Alvarez Arevalo M."/>
            <person name="Sterndorff E.B."/>
            <person name="Faurdal D."/>
            <person name="Vuksanovic O."/>
            <person name="Mourched A.-S."/>
            <person name="Charusanti P."/>
            <person name="Shaw S."/>
            <person name="Blin K."/>
            <person name="Weber T."/>
        </authorList>
    </citation>
    <scope>NUCLEOTIDE SEQUENCE</scope>
    <source>
        <strain evidence="1">NBC 01771</strain>
    </source>
</reference>
<keyword evidence="2" id="KW-1185">Reference proteome</keyword>
<sequence length="350" mass="38057">MTAVAATAEAAAGKGPRAVGADRAARELELRRGEFELAAQLGHIRTITTAGATTAGSTAGTTLGRRQVTRHEIDRLRAAEGFPDTLRERVRTVGTAEGAALMPVSPGRFTQLARSGFLVPVRFYLNRYRAVVWLYLADELRSFAAREPALLTGRFPRPLRAGLEVGEDWRPRNWRGRRIGQLLHESGDPWERAAIAGCVLDPVQLAELVADPYERAYLERLRPDLGHGRPESEAARTAVQRLLVADHPDEIQWHRSSLDTLLTAARHARPAPRPGNSLPHAGGPAPRYDGTGPAPVPTGPAAAPTGPEPGPTAVAHEPAREGSHRGLLTRLRVRRERGPRARRQGAVVRR</sequence>
<dbReference type="EMBL" id="CP109109">
    <property type="protein sequence ID" value="WSC02441.1"/>
    <property type="molecule type" value="Genomic_DNA"/>
</dbReference>
<evidence type="ECO:0000313" key="1">
    <source>
        <dbReference type="EMBL" id="WSC02441.1"/>
    </source>
</evidence>
<protein>
    <submittedName>
        <fullName evidence="1">DUF6397 family protein</fullName>
    </submittedName>
</protein>
<gene>
    <name evidence="1" type="ORF">OG835_39255</name>
</gene>
<dbReference type="Proteomes" id="UP001348369">
    <property type="component" value="Chromosome"/>
</dbReference>
<name>A0ACD4ZVE1_9ACTN</name>
<evidence type="ECO:0000313" key="2">
    <source>
        <dbReference type="Proteomes" id="UP001348369"/>
    </source>
</evidence>
<organism evidence="1 2">
    <name type="scientific">Streptomyces scopuliridis</name>
    <dbReference type="NCBI Taxonomy" id="452529"/>
    <lineage>
        <taxon>Bacteria</taxon>
        <taxon>Bacillati</taxon>
        <taxon>Actinomycetota</taxon>
        <taxon>Actinomycetes</taxon>
        <taxon>Kitasatosporales</taxon>
        <taxon>Streptomycetaceae</taxon>
        <taxon>Streptomyces</taxon>
    </lineage>
</organism>